<dbReference type="PANTHER" id="PTHR33372">
    <property type="match status" value="1"/>
</dbReference>
<dbReference type="InterPro" id="IPR021788">
    <property type="entry name" value="CPP1-like"/>
</dbReference>
<dbReference type="AlphaFoldDB" id="A0A2V0P7X2"/>
<accession>A0A2V0P7X2</accession>
<proteinExistence type="predicted"/>
<evidence type="ECO:0000313" key="4">
    <source>
        <dbReference type="Proteomes" id="UP000247498"/>
    </source>
</evidence>
<feature type="compositionally biased region" description="Low complexity" evidence="1">
    <location>
        <begin position="59"/>
        <end position="73"/>
    </location>
</feature>
<reference evidence="3 4" key="1">
    <citation type="journal article" date="2018" name="Sci. Rep.">
        <title>Raphidocelis subcapitata (=Pseudokirchneriella subcapitata) provides an insight into genome evolution and environmental adaptations in the Sphaeropleales.</title>
        <authorList>
            <person name="Suzuki S."/>
            <person name="Yamaguchi H."/>
            <person name="Nakajima N."/>
            <person name="Kawachi M."/>
        </authorList>
    </citation>
    <scope>NUCLEOTIDE SEQUENCE [LARGE SCALE GENOMIC DNA]</scope>
    <source>
        <strain evidence="3 4">NIES-35</strain>
    </source>
</reference>
<sequence>MAATHGLQRLGQQRSSAGTARSPAWGAFSGRPSSGGGASLLGARAAALRRLRAANAGALGAADDLPEAQQQQRQPERPEAPYDLKPFPRRRERDPYRLLGIEREASFDEVQDARNYLFERYKWDEPSREAIEAAFDTLLQTHYKQRQRFGFQPPGVRSRSAPRAGAPSAFGRVGALFDPTVTGRTIVNEGAVFGAFAVWVLFSSDSSFPLASTFVYSVYQFQQKRLKRDPEGPFFMGNPMVGAVFATLCTLALGCGLMAVLATPLSTVLGQSARQVGAFITIVVMGVLGMWLR</sequence>
<gene>
    <name evidence="3" type="ORF">Rsub_07523</name>
</gene>
<feature type="transmembrane region" description="Helical" evidence="2">
    <location>
        <begin position="240"/>
        <end position="261"/>
    </location>
</feature>
<protein>
    <submittedName>
        <fullName evidence="3">Uncharacterized protein</fullName>
    </submittedName>
</protein>
<feature type="compositionally biased region" description="Polar residues" evidence="1">
    <location>
        <begin position="10"/>
        <end position="19"/>
    </location>
</feature>
<feature type="transmembrane region" description="Helical" evidence="2">
    <location>
        <begin position="273"/>
        <end position="292"/>
    </location>
</feature>
<keyword evidence="2" id="KW-0472">Membrane</keyword>
<feature type="transmembrane region" description="Helical" evidence="2">
    <location>
        <begin position="196"/>
        <end position="219"/>
    </location>
</feature>
<dbReference type="Proteomes" id="UP000247498">
    <property type="component" value="Unassembled WGS sequence"/>
</dbReference>
<dbReference type="GO" id="GO:0031969">
    <property type="term" value="C:chloroplast membrane"/>
    <property type="evidence" value="ECO:0007669"/>
    <property type="project" value="TreeGrafter"/>
</dbReference>
<comment type="caution">
    <text evidence="3">The sequence shown here is derived from an EMBL/GenBank/DDBJ whole genome shotgun (WGS) entry which is preliminary data.</text>
</comment>
<dbReference type="InParanoid" id="A0A2V0P7X2"/>
<organism evidence="3 4">
    <name type="scientific">Raphidocelis subcapitata</name>
    <dbReference type="NCBI Taxonomy" id="307507"/>
    <lineage>
        <taxon>Eukaryota</taxon>
        <taxon>Viridiplantae</taxon>
        <taxon>Chlorophyta</taxon>
        <taxon>core chlorophytes</taxon>
        <taxon>Chlorophyceae</taxon>
        <taxon>CS clade</taxon>
        <taxon>Sphaeropleales</taxon>
        <taxon>Selenastraceae</taxon>
        <taxon>Raphidocelis</taxon>
    </lineage>
</organism>
<evidence type="ECO:0000313" key="3">
    <source>
        <dbReference type="EMBL" id="GBF95022.1"/>
    </source>
</evidence>
<keyword evidence="4" id="KW-1185">Reference proteome</keyword>
<keyword evidence="2" id="KW-1133">Transmembrane helix</keyword>
<dbReference type="PANTHER" id="PTHR33372:SF2">
    <property type="entry name" value="PROTEIN CHAPERONE-LIKE PROTEIN OF POR1, CHLOROPLASTIC"/>
    <property type="match status" value="1"/>
</dbReference>
<dbReference type="EMBL" id="BDRX01000059">
    <property type="protein sequence ID" value="GBF95022.1"/>
    <property type="molecule type" value="Genomic_DNA"/>
</dbReference>
<dbReference type="Pfam" id="PF11833">
    <property type="entry name" value="CPP1-like"/>
    <property type="match status" value="1"/>
</dbReference>
<dbReference type="OrthoDB" id="2014563at2759"/>
<feature type="region of interest" description="Disordered" evidence="1">
    <location>
        <begin position="59"/>
        <end position="89"/>
    </location>
</feature>
<name>A0A2V0P7X2_9CHLO</name>
<feature type="region of interest" description="Disordered" evidence="1">
    <location>
        <begin position="1"/>
        <end position="36"/>
    </location>
</feature>
<keyword evidence="2" id="KW-0812">Transmembrane</keyword>
<evidence type="ECO:0000256" key="1">
    <source>
        <dbReference type="SAM" id="MobiDB-lite"/>
    </source>
</evidence>
<dbReference type="STRING" id="307507.A0A2V0P7X2"/>
<evidence type="ECO:0000256" key="2">
    <source>
        <dbReference type="SAM" id="Phobius"/>
    </source>
</evidence>